<dbReference type="SUPFAM" id="SSF47203">
    <property type="entry name" value="Acyl-CoA dehydrogenase C-terminal domain-like"/>
    <property type="match status" value="1"/>
</dbReference>
<feature type="domain" description="Acyl-CoA dehydrogenase/oxidase N-terminal" evidence="8">
    <location>
        <begin position="33"/>
        <end position="141"/>
    </location>
</feature>
<keyword evidence="10" id="KW-1185">Reference proteome</keyword>
<dbReference type="InterPro" id="IPR006091">
    <property type="entry name" value="Acyl-CoA_Oxase/DH_mid-dom"/>
</dbReference>
<evidence type="ECO:0000256" key="4">
    <source>
        <dbReference type="ARBA" id="ARBA00022827"/>
    </source>
</evidence>
<protein>
    <submittedName>
        <fullName evidence="9">Acyl-CoA dehydrogenase</fullName>
    </submittedName>
</protein>
<evidence type="ECO:0000259" key="8">
    <source>
        <dbReference type="Pfam" id="PF02771"/>
    </source>
</evidence>
<gene>
    <name evidence="9" type="ORF">SAMN04490239_0979</name>
</gene>
<dbReference type="Pfam" id="PF00441">
    <property type="entry name" value="Acyl-CoA_dh_1"/>
    <property type="match status" value="1"/>
</dbReference>
<name>A0A1H4KZ78_9NOCA</name>
<keyword evidence="5" id="KW-0560">Oxidoreductase</keyword>
<keyword evidence="4 5" id="KW-0274">FAD</keyword>
<comment type="similarity">
    <text evidence="2 5">Belongs to the acyl-CoA dehydrogenase family.</text>
</comment>
<dbReference type="PIRSF" id="PIRSF016578">
    <property type="entry name" value="HsaA"/>
    <property type="match status" value="1"/>
</dbReference>
<evidence type="ECO:0000313" key="9">
    <source>
        <dbReference type="EMBL" id="SEB63418.1"/>
    </source>
</evidence>
<dbReference type="InterPro" id="IPR013786">
    <property type="entry name" value="AcylCoA_DH/ox_N"/>
</dbReference>
<evidence type="ECO:0000256" key="3">
    <source>
        <dbReference type="ARBA" id="ARBA00022630"/>
    </source>
</evidence>
<dbReference type="Gene3D" id="2.40.110.10">
    <property type="entry name" value="Butyryl-CoA Dehydrogenase, subunit A, domain 2"/>
    <property type="match status" value="1"/>
</dbReference>
<evidence type="ECO:0000313" key="10">
    <source>
        <dbReference type="Proteomes" id="UP000183561"/>
    </source>
</evidence>
<comment type="cofactor">
    <cofactor evidence="1 5">
        <name>FAD</name>
        <dbReference type="ChEBI" id="CHEBI:57692"/>
    </cofactor>
</comment>
<dbReference type="RefSeq" id="WP_244163507.1">
    <property type="nucleotide sequence ID" value="NZ_FNSV01000005.1"/>
</dbReference>
<dbReference type="AlphaFoldDB" id="A0A1H4KZ78"/>
<dbReference type="GO" id="GO:0003995">
    <property type="term" value="F:acyl-CoA dehydrogenase activity"/>
    <property type="evidence" value="ECO:0007669"/>
    <property type="project" value="InterPro"/>
</dbReference>
<evidence type="ECO:0000256" key="2">
    <source>
        <dbReference type="ARBA" id="ARBA00009347"/>
    </source>
</evidence>
<evidence type="ECO:0000256" key="5">
    <source>
        <dbReference type="RuleBase" id="RU362125"/>
    </source>
</evidence>
<dbReference type="InterPro" id="IPR006089">
    <property type="entry name" value="Acyl-CoA_DH_CS"/>
</dbReference>
<feature type="domain" description="Acyl-CoA oxidase/dehydrogenase middle" evidence="7">
    <location>
        <begin position="147"/>
        <end position="242"/>
    </location>
</feature>
<sequence>MITLAPLEESLDDYSSLHQSLDEPAIDAQLTTRELEVRRLTREVVAREVAPKARLADEGGGFVGEEVRALADAGLMGLVFPRELGGSGDSNVAYATAMEEISAACGSTSLVFMTQMHVAYPIMTFGSESLAKQWVPGLLDGSILGSLAITEPGAGSDVSGLRTRAVYDAAADGYRLSGSKTFITTGDRSGVIVCFATTDRAKGRDGIGAFVVDGSQAEVRRGTPFAKLGMRASSTAEVFFDDAFVPADALLGGVGGGWRVVMQSVVKSRISAAAQGVGLARAAYARTLHALRCVSPGRLADEHLFALATLRGRIVQGRLLLIAVARHVDDNPDVPTGLIGMMKQSCTDLGWDVAAECARILGPLGDLADVGVERCLRDVKVTQIYDGTNEVQRLLIGREINRTATAKVPGSRGVTQKQEVSA</sequence>
<dbReference type="InterPro" id="IPR036250">
    <property type="entry name" value="AcylCo_DH-like_C"/>
</dbReference>
<dbReference type="GO" id="GO:0050660">
    <property type="term" value="F:flavin adenine dinucleotide binding"/>
    <property type="evidence" value="ECO:0007669"/>
    <property type="project" value="InterPro"/>
</dbReference>
<dbReference type="SUPFAM" id="SSF56645">
    <property type="entry name" value="Acyl-CoA dehydrogenase NM domain-like"/>
    <property type="match status" value="1"/>
</dbReference>
<dbReference type="Gene3D" id="1.20.140.10">
    <property type="entry name" value="Butyryl-CoA Dehydrogenase, subunit A, domain 3"/>
    <property type="match status" value="1"/>
</dbReference>
<dbReference type="Proteomes" id="UP000183561">
    <property type="component" value="Unassembled WGS sequence"/>
</dbReference>
<dbReference type="InterPro" id="IPR009075">
    <property type="entry name" value="AcylCo_DH/oxidase_C"/>
</dbReference>
<dbReference type="InterPro" id="IPR046373">
    <property type="entry name" value="Acyl-CoA_Oxase/DH_mid-dom_sf"/>
</dbReference>
<dbReference type="PROSITE" id="PS00072">
    <property type="entry name" value="ACYL_COA_DH_1"/>
    <property type="match status" value="1"/>
</dbReference>
<accession>A0A1H4KZ78</accession>
<dbReference type="Pfam" id="PF02771">
    <property type="entry name" value="Acyl-CoA_dh_N"/>
    <property type="match status" value="1"/>
</dbReference>
<organism evidence="9 10">
    <name type="scientific">Rhodococcus koreensis</name>
    <dbReference type="NCBI Taxonomy" id="99653"/>
    <lineage>
        <taxon>Bacteria</taxon>
        <taxon>Bacillati</taxon>
        <taxon>Actinomycetota</taxon>
        <taxon>Actinomycetes</taxon>
        <taxon>Mycobacteriales</taxon>
        <taxon>Nocardiaceae</taxon>
        <taxon>Rhodococcus</taxon>
    </lineage>
</organism>
<dbReference type="InterPro" id="IPR037069">
    <property type="entry name" value="AcylCoA_DH/ox_N_sf"/>
</dbReference>
<evidence type="ECO:0000256" key="1">
    <source>
        <dbReference type="ARBA" id="ARBA00001974"/>
    </source>
</evidence>
<feature type="domain" description="Acyl-CoA dehydrogenase/oxidase C-terminal" evidence="6">
    <location>
        <begin position="255"/>
        <end position="400"/>
    </location>
</feature>
<evidence type="ECO:0000259" key="7">
    <source>
        <dbReference type="Pfam" id="PF02770"/>
    </source>
</evidence>
<reference evidence="10" key="1">
    <citation type="submission" date="2016-10" db="EMBL/GenBank/DDBJ databases">
        <authorList>
            <person name="Varghese N."/>
            <person name="Submissions S."/>
        </authorList>
    </citation>
    <scope>NUCLEOTIDE SEQUENCE [LARGE SCALE GENOMIC DNA]</scope>
    <source>
        <strain evidence="10">DSM 44498</strain>
    </source>
</reference>
<evidence type="ECO:0000259" key="6">
    <source>
        <dbReference type="Pfam" id="PF00441"/>
    </source>
</evidence>
<dbReference type="PANTHER" id="PTHR43884">
    <property type="entry name" value="ACYL-COA DEHYDROGENASE"/>
    <property type="match status" value="1"/>
</dbReference>
<dbReference type="InterPro" id="IPR009100">
    <property type="entry name" value="AcylCoA_DH/oxidase_NM_dom_sf"/>
</dbReference>
<dbReference type="Pfam" id="PF02770">
    <property type="entry name" value="Acyl-CoA_dh_M"/>
    <property type="match status" value="1"/>
</dbReference>
<dbReference type="Gene3D" id="1.10.540.10">
    <property type="entry name" value="Acyl-CoA dehydrogenase/oxidase, N-terminal domain"/>
    <property type="match status" value="1"/>
</dbReference>
<dbReference type="PANTHER" id="PTHR43884:SF12">
    <property type="entry name" value="ISOVALERYL-COA DEHYDROGENASE, MITOCHONDRIAL-RELATED"/>
    <property type="match status" value="1"/>
</dbReference>
<proteinExistence type="inferred from homology"/>
<keyword evidence="3 5" id="KW-0285">Flavoprotein</keyword>
<dbReference type="EMBL" id="FNSV01000005">
    <property type="protein sequence ID" value="SEB63418.1"/>
    <property type="molecule type" value="Genomic_DNA"/>
</dbReference>